<keyword evidence="4" id="KW-1185">Reference proteome</keyword>
<comment type="similarity">
    <text evidence="1">Belongs to the 3-oxoacid CoA-transferase subunit B family.</text>
</comment>
<dbReference type="SMART" id="SM00882">
    <property type="entry name" value="CoA_trans"/>
    <property type="match status" value="1"/>
</dbReference>
<dbReference type="Proteomes" id="UP000009877">
    <property type="component" value="Unassembled WGS sequence"/>
</dbReference>
<accession>M2WGQ8</accession>
<dbReference type="EMBL" id="ANHZ02000002">
    <property type="protein sequence ID" value="EME37757.1"/>
    <property type="molecule type" value="Genomic_DNA"/>
</dbReference>
<dbReference type="InterPro" id="IPR012791">
    <property type="entry name" value="3-oxoacid_CoA-transf_B"/>
</dbReference>
<dbReference type="InterPro" id="IPR037171">
    <property type="entry name" value="NagB/RpiA_transferase-like"/>
</dbReference>
<dbReference type="STRING" id="71999.KPaMU14_09950"/>
<evidence type="ECO:0000313" key="4">
    <source>
        <dbReference type="Proteomes" id="UP000009877"/>
    </source>
</evidence>
<dbReference type="GO" id="GO:0008410">
    <property type="term" value="F:CoA-transferase activity"/>
    <property type="evidence" value="ECO:0007669"/>
    <property type="project" value="InterPro"/>
</dbReference>
<evidence type="ECO:0000256" key="2">
    <source>
        <dbReference type="ARBA" id="ARBA00022679"/>
    </source>
</evidence>
<evidence type="ECO:0000256" key="1">
    <source>
        <dbReference type="ARBA" id="ARBA00007047"/>
    </source>
</evidence>
<evidence type="ECO:0000313" key="3">
    <source>
        <dbReference type="EMBL" id="EME37757.1"/>
    </source>
</evidence>
<dbReference type="AlphaFoldDB" id="M2WGQ8"/>
<dbReference type="NCBIfam" id="TIGR02428">
    <property type="entry name" value="pcaJ_scoB_fam"/>
    <property type="match status" value="1"/>
</dbReference>
<name>M2WGQ8_9MICC</name>
<proteinExistence type="inferred from homology"/>
<sequence>MSTPQTQDAALDNQQLAELVARDIPAGAYVNLGIGQPTLVSDYLTPEDDVTLHTENGMLGMGAAAHGEDIDPDLINAGKIPVVETDGCSYFHHADSFAMMRGGHLDCCVLGAFQVDRNGNLANWSTGKPGAIPAVGGAMDLATGAKQTFVMMDLRTKKDQPKLVEQCDMPLTGVGCVSRVYTDRAVFLIEGDGRVVVRETFGATFEQIQQLVPFPLEQA</sequence>
<protein>
    <submittedName>
        <fullName evidence="3">3-oxoadipate CoA-transferase subunit B</fullName>
    </submittedName>
</protein>
<dbReference type="InterPro" id="IPR004165">
    <property type="entry name" value="CoA_trans_fam_I"/>
</dbReference>
<dbReference type="PANTHER" id="PTHR13707:SF57">
    <property type="entry name" value="SUCCINYL-COA:3-KETOACID COENZYME A TRANSFERASE SUBUNIT B-RELATED"/>
    <property type="match status" value="1"/>
</dbReference>
<dbReference type="PANTHER" id="PTHR13707">
    <property type="entry name" value="KETOACID-COENZYME A TRANSFERASE"/>
    <property type="match status" value="1"/>
</dbReference>
<dbReference type="SUPFAM" id="SSF100950">
    <property type="entry name" value="NagB/RpiA/CoA transferase-like"/>
    <property type="match status" value="1"/>
</dbReference>
<dbReference type="RefSeq" id="WP_006213515.1">
    <property type="nucleotide sequence ID" value="NZ_ANHZ02000002.1"/>
</dbReference>
<dbReference type="Gene3D" id="3.40.1080.10">
    <property type="entry name" value="Glutaconate Coenzyme A-transferase"/>
    <property type="match status" value="1"/>
</dbReference>
<keyword evidence="2" id="KW-0808">Transferase</keyword>
<reference evidence="3 4" key="1">
    <citation type="journal article" date="2014" name="Genome Announc.">
        <title>Draft Genome Sequence of Kocuria palustris PEL.</title>
        <authorList>
            <person name="Sharma G."/>
            <person name="Khatri I."/>
            <person name="Subramanian S."/>
        </authorList>
    </citation>
    <scope>NUCLEOTIDE SEQUENCE [LARGE SCALE GENOMIC DNA]</scope>
    <source>
        <strain evidence="3 4">PEL</strain>
    </source>
</reference>
<comment type="caution">
    <text evidence="3">The sequence shown here is derived from an EMBL/GenBank/DDBJ whole genome shotgun (WGS) entry which is preliminary data.</text>
</comment>
<dbReference type="Pfam" id="PF01144">
    <property type="entry name" value="CoA_trans"/>
    <property type="match status" value="1"/>
</dbReference>
<organism evidence="3 4">
    <name type="scientific">Kocuria palustris PEL</name>
    <dbReference type="NCBI Taxonomy" id="1236550"/>
    <lineage>
        <taxon>Bacteria</taxon>
        <taxon>Bacillati</taxon>
        <taxon>Actinomycetota</taxon>
        <taxon>Actinomycetes</taxon>
        <taxon>Micrococcales</taxon>
        <taxon>Micrococcaceae</taxon>
        <taxon>Kocuria</taxon>
    </lineage>
</organism>
<gene>
    <name evidence="3" type="ORF">C884_01131</name>
</gene>